<evidence type="ECO:0000313" key="2">
    <source>
        <dbReference type="EMBL" id="TQL58821.1"/>
    </source>
</evidence>
<dbReference type="Gene3D" id="3.40.630.30">
    <property type="match status" value="1"/>
</dbReference>
<comment type="caution">
    <text evidence="2">The sequence shown here is derived from an EMBL/GenBank/DDBJ whole genome shotgun (WGS) entry which is preliminary data.</text>
</comment>
<feature type="domain" description="N-acetyltransferase" evidence="1">
    <location>
        <begin position="4"/>
        <end position="144"/>
    </location>
</feature>
<name>A0A542ZET7_9MICO</name>
<dbReference type="RefSeq" id="WP_141786913.1">
    <property type="nucleotide sequence ID" value="NZ_BAAAKX010000003.1"/>
</dbReference>
<dbReference type="InterPro" id="IPR016181">
    <property type="entry name" value="Acyl_CoA_acyltransferase"/>
</dbReference>
<keyword evidence="2" id="KW-0689">Ribosomal protein</keyword>
<accession>A0A542ZET7</accession>
<dbReference type="EMBL" id="VFOQ01000001">
    <property type="protein sequence ID" value="TQL58821.1"/>
    <property type="molecule type" value="Genomic_DNA"/>
</dbReference>
<dbReference type="PROSITE" id="PS51186">
    <property type="entry name" value="GNAT"/>
    <property type="match status" value="1"/>
</dbReference>
<dbReference type="Proteomes" id="UP000319514">
    <property type="component" value="Unassembled WGS sequence"/>
</dbReference>
<dbReference type="InterPro" id="IPR000182">
    <property type="entry name" value="GNAT_dom"/>
</dbReference>
<protein>
    <submittedName>
        <fullName evidence="2">Ribosomal protein S18 acetylase RimI-like enzyme</fullName>
    </submittedName>
</protein>
<dbReference type="GO" id="GO:0005840">
    <property type="term" value="C:ribosome"/>
    <property type="evidence" value="ECO:0007669"/>
    <property type="project" value="UniProtKB-KW"/>
</dbReference>
<dbReference type="GO" id="GO:0016747">
    <property type="term" value="F:acyltransferase activity, transferring groups other than amino-acyl groups"/>
    <property type="evidence" value="ECO:0007669"/>
    <property type="project" value="InterPro"/>
</dbReference>
<dbReference type="SUPFAM" id="SSF55729">
    <property type="entry name" value="Acyl-CoA N-acyltransferases (Nat)"/>
    <property type="match status" value="1"/>
</dbReference>
<dbReference type="Pfam" id="PF00583">
    <property type="entry name" value="Acetyltransf_1"/>
    <property type="match status" value="1"/>
</dbReference>
<keyword evidence="2" id="KW-0687">Ribonucleoprotein</keyword>
<dbReference type="AlphaFoldDB" id="A0A542ZET7"/>
<organism evidence="2 3">
    <name type="scientific">Oryzihumus leptocrescens</name>
    <dbReference type="NCBI Taxonomy" id="297536"/>
    <lineage>
        <taxon>Bacteria</taxon>
        <taxon>Bacillati</taxon>
        <taxon>Actinomycetota</taxon>
        <taxon>Actinomycetes</taxon>
        <taxon>Micrococcales</taxon>
        <taxon>Intrasporangiaceae</taxon>
        <taxon>Oryzihumus</taxon>
    </lineage>
</organism>
<dbReference type="OrthoDB" id="9799092at2"/>
<gene>
    <name evidence="2" type="ORF">FB474_0160</name>
</gene>
<evidence type="ECO:0000313" key="3">
    <source>
        <dbReference type="Proteomes" id="UP000319514"/>
    </source>
</evidence>
<reference evidence="2 3" key="1">
    <citation type="submission" date="2019-06" db="EMBL/GenBank/DDBJ databases">
        <title>Sequencing the genomes of 1000 actinobacteria strains.</title>
        <authorList>
            <person name="Klenk H.-P."/>
        </authorList>
    </citation>
    <scope>NUCLEOTIDE SEQUENCE [LARGE SCALE GENOMIC DNA]</scope>
    <source>
        <strain evidence="2 3">DSM 18082</strain>
    </source>
</reference>
<sequence>MDPVVVRPCSPDDLSRLERSAVPADALAHHRERCAMQQRGEARYLLGWSGGTVVGRVTLLHASKYAGVRERGDLWEMNALEALPQGRGVGTLLITAAEELARVDGTGVLGLAVEPSNTGALRLYGRLSYRDWGHGMVLDEWTERDSAGRGCASTGRRATTCSSP</sequence>
<evidence type="ECO:0000259" key="1">
    <source>
        <dbReference type="PROSITE" id="PS51186"/>
    </source>
</evidence>
<keyword evidence="3" id="KW-1185">Reference proteome</keyword>
<proteinExistence type="predicted"/>